<dbReference type="EMBL" id="FOGT01000026">
    <property type="protein sequence ID" value="SES41575.1"/>
    <property type="molecule type" value="Genomic_DNA"/>
</dbReference>
<feature type="compositionally biased region" description="Low complexity" evidence="2">
    <location>
        <begin position="51"/>
        <end position="63"/>
    </location>
</feature>
<feature type="domain" description="DUF4352" evidence="4">
    <location>
        <begin position="84"/>
        <end position="199"/>
    </location>
</feature>
<keyword evidence="1 3" id="KW-0732">Signal</keyword>
<evidence type="ECO:0000256" key="3">
    <source>
        <dbReference type="SAM" id="SignalP"/>
    </source>
</evidence>
<dbReference type="PROSITE" id="PS51257">
    <property type="entry name" value="PROKAR_LIPOPROTEIN"/>
    <property type="match status" value="1"/>
</dbReference>
<evidence type="ECO:0000256" key="2">
    <source>
        <dbReference type="SAM" id="MobiDB-lite"/>
    </source>
</evidence>
<dbReference type="InterPro" id="IPR029051">
    <property type="entry name" value="DUF4352"/>
</dbReference>
<gene>
    <name evidence="5" type="ORF">SAMN05518684_12628</name>
</gene>
<evidence type="ECO:0000313" key="5">
    <source>
        <dbReference type="EMBL" id="SES41575.1"/>
    </source>
</evidence>
<protein>
    <recommendedName>
        <fullName evidence="4">DUF4352 domain-containing protein</fullName>
    </recommendedName>
</protein>
<feature type="compositionally biased region" description="Acidic residues" evidence="2">
    <location>
        <begin position="64"/>
        <end position="83"/>
    </location>
</feature>
<reference evidence="6" key="1">
    <citation type="submission" date="2016-10" db="EMBL/GenBank/DDBJ databases">
        <authorList>
            <person name="Varghese N."/>
            <person name="Submissions S."/>
        </authorList>
    </citation>
    <scope>NUCLEOTIDE SEQUENCE [LARGE SCALE GENOMIC DNA]</scope>
    <source>
        <strain evidence="6">S9</strain>
    </source>
</reference>
<feature type="signal peptide" evidence="3">
    <location>
        <begin position="1"/>
        <end position="18"/>
    </location>
</feature>
<dbReference type="InterPro" id="IPR029050">
    <property type="entry name" value="Immunoprotect_excell_Ig-like"/>
</dbReference>
<accession>A0A1H9X601</accession>
<sequence length="211" mass="23275">MKKLSLSLLGLSVAMMLAACGESSIDTVEQDNSNENAAEASEVTNNEEINNDGASDNESNNNSEEVEEANEGMNEETVEEEDLGIGTTVDFNGLHVTLKEARMYEGDGDWETPDNDFFVILDVSIENTTDEEANISTMLQMDLVTPDGYSQDMDFMVDTRGSLDGEVGAGRTMAGEMSFDVEEAHFYEFIFEDPFKSGQAIWKIDRNELAE</sequence>
<feature type="compositionally biased region" description="Polar residues" evidence="2">
    <location>
        <begin position="27"/>
        <end position="48"/>
    </location>
</feature>
<name>A0A1H9X601_9BACI</name>
<dbReference type="STRING" id="1601833.SAMN05518684_12628"/>
<evidence type="ECO:0000259" key="4">
    <source>
        <dbReference type="Pfam" id="PF11611"/>
    </source>
</evidence>
<dbReference type="AlphaFoldDB" id="A0A1H9X601"/>
<feature type="region of interest" description="Disordered" evidence="2">
    <location>
        <begin position="27"/>
        <end position="86"/>
    </location>
</feature>
<keyword evidence="6" id="KW-1185">Reference proteome</keyword>
<evidence type="ECO:0000256" key="1">
    <source>
        <dbReference type="ARBA" id="ARBA00022729"/>
    </source>
</evidence>
<proteinExistence type="predicted"/>
<evidence type="ECO:0000313" key="6">
    <source>
        <dbReference type="Proteomes" id="UP000198571"/>
    </source>
</evidence>
<feature type="chain" id="PRO_5038639774" description="DUF4352 domain-containing protein" evidence="3">
    <location>
        <begin position="19"/>
        <end position="211"/>
    </location>
</feature>
<dbReference type="Proteomes" id="UP000198571">
    <property type="component" value="Unassembled WGS sequence"/>
</dbReference>
<dbReference type="Gene3D" id="2.60.40.1240">
    <property type="match status" value="1"/>
</dbReference>
<dbReference type="Pfam" id="PF11611">
    <property type="entry name" value="DUF4352"/>
    <property type="match status" value="1"/>
</dbReference>
<organism evidence="5 6">
    <name type="scientific">Salipaludibacillus aurantiacus</name>
    <dbReference type="NCBI Taxonomy" id="1601833"/>
    <lineage>
        <taxon>Bacteria</taxon>
        <taxon>Bacillati</taxon>
        <taxon>Bacillota</taxon>
        <taxon>Bacilli</taxon>
        <taxon>Bacillales</taxon>
        <taxon>Bacillaceae</taxon>
    </lineage>
</organism>